<dbReference type="GO" id="GO:0005634">
    <property type="term" value="C:nucleus"/>
    <property type="evidence" value="ECO:0007669"/>
    <property type="project" value="TreeGrafter"/>
</dbReference>
<dbReference type="EMBL" id="LT598480">
    <property type="protein sequence ID" value="SCV02531.1"/>
    <property type="molecule type" value="Genomic_DNA"/>
</dbReference>
<dbReference type="Proteomes" id="UP000191144">
    <property type="component" value="Chromosome H"/>
</dbReference>
<dbReference type="GO" id="GO:0035371">
    <property type="term" value="C:microtubule plus-end"/>
    <property type="evidence" value="ECO:0007669"/>
    <property type="project" value="TreeGrafter"/>
</dbReference>
<evidence type="ECO:0000313" key="5">
    <source>
        <dbReference type="EMBL" id="SCV02531.1"/>
    </source>
</evidence>
<dbReference type="Pfam" id="PF01302">
    <property type="entry name" value="CAP_GLY"/>
    <property type="match status" value="1"/>
</dbReference>
<proteinExistence type="predicted"/>
<dbReference type="GO" id="GO:0051010">
    <property type="term" value="F:microtubule plus-end binding"/>
    <property type="evidence" value="ECO:0007669"/>
    <property type="project" value="TreeGrafter"/>
</dbReference>
<evidence type="ECO:0000256" key="1">
    <source>
        <dbReference type="ARBA" id="ARBA00004496"/>
    </source>
</evidence>
<dbReference type="InterPro" id="IPR000938">
    <property type="entry name" value="CAP-Gly_domain"/>
</dbReference>
<dbReference type="OrthoDB" id="2130750at2759"/>
<dbReference type="PROSITE" id="PS00845">
    <property type="entry name" value="CAP_GLY_1"/>
    <property type="match status" value="1"/>
</dbReference>
<reference evidence="6" key="1">
    <citation type="submission" date="2016-03" db="EMBL/GenBank/DDBJ databases">
        <authorList>
            <person name="Devillers Hugo."/>
        </authorList>
    </citation>
    <scope>NUCLEOTIDE SEQUENCE [LARGE SCALE GENOMIC DNA]</scope>
</reference>
<evidence type="ECO:0000256" key="3">
    <source>
        <dbReference type="SAM" id="Coils"/>
    </source>
</evidence>
<dbReference type="AlphaFoldDB" id="A0A1G4KDD9"/>
<dbReference type="PANTHER" id="PTHR18916:SF85">
    <property type="entry name" value="TUBULIN-FOLDING COFACTOR B"/>
    <property type="match status" value="1"/>
</dbReference>
<comment type="subcellular location">
    <subcellularLocation>
        <location evidence="1">Cytoplasm</location>
    </subcellularLocation>
</comment>
<protein>
    <submittedName>
        <fullName evidence="5">LAME_0H02454g1_1</fullName>
    </submittedName>
</protein>
<feature type="coiled-coil region" evidence="3">
    <location>
        <begin position="200"/>
        <end position="342"/>
    </location>
</feature>
<dbReference type="SMART" id="SM01052">
    <property type="entry name" value="CAP_GLY"/>
    <property type="match status" value="1"/>
</dbReference>
<evidence type="ECO:0000259" key="4">
    <source>
        <dbReference type="PROSITE" id="PS50245"/>
    </source>
</evidence>
<feature type="coiled-coil region" evidence="3">
    <location>
        <begin position="627"/>
        <end position="654"/>
    </location>
</feature>
<dbReference type="PANTHER" id="PTHR18916">
    <property type="entry name" value="DYNACTIN 1-RELATED MICROTUBULE-BINDING"/>
    <property type="match status" value="1"/>
</dbReference>
<evidence type="ECO:0000256" key="2">
    <source>
        <dbReference type="ARBA" id="ARBA00022490"/>
    </source>
</evidence>
<evidence type="ECO:0000313" key="6">
    <source>
        <dbReference type="Proteomes" id="UP000191144"/>
    </source>
</evidence>
<name>A0A1G4KDD9_9SACH</name>
<accession>A0A1G4KDD9</accession>
<dbReference type="InterPro" id="IPR036859">
    <property type="entry name" value="CAP-Gly_dom_sf"/>
</dbReference>
<organism evidence="5 6">
    <name type="scientific">Lachancea meyersii CBS 8951</name>
    <dbReference type="NCBI Taxonomy" id="1266667"/>
    <lineage>
        <taxon>Eukaryota</taxon>
        <taxon>Fungi</taxon>
        <taxon>Dikarya</taxon>
        <taxon>Ascomycota</taxon>
        <taxon>Saccharomycotina</taxon>
        <taxon>Saccharomycetes</taxon>
        <taxon>Saccharomycetales</taxon>
        <taxon>Saccharomycetaceae</taxon>
        <taxon>Lachancea</taxon>
    </lineage>
</organism>
<dbReference type="SUPFAM" id="SSF74924">
    <property type="entry name" value="Cap-Gly domain"/>
    <property type="match status" value="1"/>
</dbReference>
<gene>
    <name evidence="5" type="ORF">LAME_0H02454G</name>
</gene>
<sequence length="823" mass="94806">MIQVGHQARIGRFTGTVKFVGETEFAKGVWCGIELNDKSGKNDGSVNGIRYFETVKKGGFYGLFARLEAVHAVGEDFQDEETPIDGESSVKLRNLVVRLQDKLYEIHSRYKELELKVQRSRHLELELEACVMDKEAQQLEIEELADELARLKKKHKDSLSHIHELDEEINLRRSIDLEEWNAQASSETLWKRNKLLESTLFKLQSALENSRQRNEELGKQNEVITREHRTVRDELENVSQELEDCRRLIENLSSQLESEVSYDHIVDKLTQENADLQTQVEEYKMITEELQAECVIARDLEHIYRDLEEELSEQLRWLREDLKTAQQKMNDLEFENSELSQKLTARDPSVERQFQELTTQIDELQLSLRLKSRDNQFLMEGLDDINLRHPMLVSRQFNFLSRFLGEGTPVGCTKGLKASFLLELAAQFYMSTARTNKLTKSNASDLQFFTADQIEGWKNTIIRNEFPDELLTLGMRPYLDLRDSISSTDALILFQTLQKASTDLLSSGRDFVGALRLSLSQLIALCDTKLESVPEGAMAFVEKHQVFDLLASFFEQVICCLDFDDIEQGKMLNSMENLLSTVRQLEVIVKFDHDQDQSEGLQNHTKTEAPGKTNESELKLLEMRDVISAKQSSIEELTLKLKFFENKLERQKLQEDVVFKLQTELSALKSSEKLLQSSVRSLEAANLGMQENLDVERIKHRFLFPTEKLVNLAKETDGVDRFKLTCQINDLKAVISSRQDTQDVLNENLWLETPLCSKDAFVGTNFFNELELARNNYSQFLETADVVPITLGSYKSSSLGYFCRRLDEKKALLESQLYKLSDM</sequence>
<feature type="domain" description="CAP-Gly" evidence="4">
    <location>
        <begin position="21"/>
        <end position="66"/>
    </location>
</feature>
<dbReference type="GO" id="GO:0005938">
    <property type="term" value="C:cell cortex"/>
    <property type="evidence" value="ECO:0007669"/>
    <property type="project" value="TreeGrafter"/>
</dbReference>
<feature type="coiled-coil region" evidence="3">
    <location>
        <begin position="127"/>
        <end position="168"/>
    </location>
</feature>
<keyword evidence="6" id="KW-1185">Reference proteome</keyword>
<dbReference type="PROSITE" id="PS50245">
    <property type="entry name" value="CAP_GLY_2"/>
    <property type="match status" value="1"/>
</dbReference>
<keyword evidence="3" id="KW-0175">Coiled coil</keyword>
<dbReference type="Gene3D" id="2.30.30.190">
    <property type="entry name" value="CAP Gly-rich-like domain"/>
    <property type="match status" value="1"/>
</dbReference>
<dbReference type="GO" id="GO:0031122">
    <property type="term" value="P:cytoplasmic microtubule organization"/>
    <property type="evidence" value="ECO:0007669"/>
    <property type="project" value="TreeGrafter"/>
</dbReference>
<keyword evidence="2" id="KW-0963">Cytoplasm</keyword>